<accession>A0A7K1FPW0</accession>
<comment type="caution">
    <text evidence="2">The sequence shown here is derived from an EMBL/GenBank/DDBJ whole genome shotgun (WGS) entry which is preliminary data.</text>
</comment>
<organism evidence="2 3">
    <name type="scientific">Nakamurella alba</name>
    <dbReference type="NCBI Taxonomy" id="2665158"/>
    <lineage>
        <taxon>Bacteria</taxon>
        <taxon>Bacillati</taxon>
        <taxon>Actinomycetota</taxon>
        <taxon>Actinomycetes</taxon>
        <taxon>Nakamurellales</taxon>
        <taxon>Nakamurellaceae</taxon>
        <taxon>Nakamurella</taxon>
    </lineage>
</organism>
<gene>
    <name evidence="2" type="ORF">GIS00_12980</name>
</gene>
<dbReference type="Proteomes" id="UP000460221">
    <property type="component" value="Unassembled WGS sequence"/>
</dbReference>
<protein>
    <submittedName>
        <fullName evidence="2">Uncharacterized protein</fullName>
    </submittedName>
</protein>
<name>A0A7K1FPW0_9ACTN</name>
<dbReference type="EMBL" id="WLYK01000005">
    <property type="protein sequence ID" value="MTD14854.1"/>
    <property type="molecule type" value="Genomic_DNA"/>
</dbReference>
<evidence type="ECO:0000313" key="3">
    <source>
        <dbReference type="Proteomes" id="UP000460221"/>
    </source>
</evidence>
<sequence>MSTSLMTCERCGRADLLGASAGLYSTADPVQFAVLAAGEGRSHLCGLCATTAAGEIVLTPVRDAVAAGSSLFAELTVLAERRPRRKAAPIAPKPTARRGGRHRAALAAAV</sequence>
<feature type="region of interest" description="Disordered" evidence="1">
    <location>
        <begin position="85"/>
        <end position="110"/>
    </location>
</feature>
<evidence type="ECO:0000313" key="2">
    <source>
        <dbReference type="EMBL" id="MTD14854.1"/>
    </source>
</evidence>
<keyword evidence="3" id="KW-1185">Reference proteome</keyword>
<feature type="compositionally biased region" description="Basic residues" evidence="1">
    <location>
        <begin position="95"/>
        <end position="104"/>
    </location>
</feature>
<dbReference type="RefSeq" id="WP_154768860.1">
    <property type="nucleotide sequence ID" value="NZ_WLYK01000005.1"/>
</dbReference>
<proteinExistence type="predicted"/>
<evidence type="ECO:0000256" key="1">
    <source>
        <dbReference type="SAM" id="MobiDB-lite"/>
    </source>
</evidence>
<dbReference type="AlphaFoldDB" id="A0A7K1FPW0"/>
<reference evidence="2 3" key="1">
    <citation type="submission" date="2019-11" db="EMBL/GenBank/DDBJ databases">
        <authorList>
            <person name="Jiang L.-Q."/>
        </authorList>
    </citation>
    <scope>NUCLEOTIDE SEQUENCE [LARGE SCALE GENOMIC DNA]</scope>
    <source>
        <strain evidence="2 3">YIM 132087</strain>
    </source>
</reference>